<evidence type="ECO:0000256" key="2">
    <source>
        <dbReference type="SAM" id="Phobius"/>
    </source>
</evidence>
<keyword evidence="2" id="KW-1133">Transmembrane helix</keyword>
<accession>A0A0G0PY74</accession>
<keyword evidence="1" id="KW-0378">Hydrolase</keyword>
<feature type="domain" description="Peptidase S9 prolyl oligopeptidase catalytic" evidence="3">
    <location>
        <begin position="256"/>
        <end position="345"/>
    </location>
</feature>
<dbReference type="Proteomes" id="UP000034539">
    <property type="component" value="Unassembled WGS sequence"/>
</dbReference>
<dbReference type="GO" id="GO:0006508">
    <property type="term" value="P:proteolysis"/>
    <property type="evidence" value="ECO:0007669"/>
    <property type="project" value="InterPro"/>
</dbReference>
<dbReference type="EMBL" id="LBXN01000030">
    <property type="protein sequence ID" value="KKR32843.1"/>
    <property type="molecule type" value="Genomic_DNA"/>
</dbReference>
<organism evidence="5 6">
    <name type="scientific">Candidatus Gottesmanbacteria bacterium GW2011_GWC2_39_8</name>
    <dbReference type="NCBI Taxonomy" id="1618450"/>
    <lineage>
        <taxon>Bacteria</taxon>
        <taxon>Candidatus Gottesmaniibacteriota</taxon>
    </lineage>
</organism>
<dbReference type="Pfam" id="PF00326">
    <property type="entry name" value="Peptidase_S9"/>
    <property type="match status" value="1"/>
</dbReference>
<evidence type="ECO:0000313" key="5">
    <source>
        <dbReference type="EMBL" id="KKR32843.1"/>
    </source>
</evidence>
<comment type="caution">
    <text evidence="5">The sequence shown here is derived from an EMBL/GenBank/DDBJ whole genome shotgun (WGS) entry which is preliminary data.</text>
</comment>
<dbReference type="Pfam" id="PF02129">
    <property type="entry name" value="Peptidase_S15"/>
    <property type="match status" value="1"/>
</dbReference>
<dbReference type="Gene3D" id="3.40.50.1820">
    <property type="entry name" value="alpha/beta hydrolase"/>
    <property type="match status" value="1"/>
</dbReference>
<dbReference type="InterPro" id="IPR050261">
    <property type="entry name" value="FrsA_esterase"/>
</dbReference>
<dbReference type="PANTHER" id="PTHR22946">
    <property type="entry name" value="DIENELACTONE HYDROLASE DOMAIN-CONTAINING PROTEIN-RELATED"/>
    <property type="match status" value="1"/>
</dbReference>
<sequence length="346" mass="39224">MKYLRPFLIFIIILIFLSLGLMFYSIKSPSKIQEAINIAIPTHKPEINPLSIEAMRKKSYPGSTIKIEESLENGTNYKRFLVSYQSEGLKIYGLFTVPEGDKPGNGWPVIIFNHGYIPPEEYSPTEKYIAYVDGFARNGYIVFRPDFRGNGDSEGEPEGAYYSPGYATDALNAIASVKKYPEANPDNIGMWGHSMGGNVIMRDLVTMGEIKAAVIWGGVVGSYHDLMNNWQRKVPYKPSPRELSLRNKRRQEFIRKYGTPSSNPVFWNSIDPTAHLNLIQTPIQLHHSTTDEEVPVAFSESLADKLKKADKTVELYTYPGDNHNINANFNTAMERSLDFFDKYLKN</sequence>
<keyword evidence="2" id="KW-0812">Transmembrane</keyword>
<dbReference type="AlphaFoldDB" id="A0A0G0PY74"/>
<feature type="domain" description="Xaa-Pro dipeptidyl-peptidase-like" evidence="4">
    <location>
        <begin position="96"/>
        <end position="224"/>
    </location>
</feature>
<evidence type="ECO:0008006" key="7">
    <source>
        <dbReference type="Google" id="ProtNLM"/>
    </source>
</evidence>
<dbReference type="InterPro" id="IPR001375">
    <property type="entry name" value="Peptidase_S9_cat"/>
</dbReference>
<dbReference type="SUPFAM" id="SSF53474">
    <property type="entry name" value="alpha/beta-Hydrolases"/>
    <property type="match status" value="1"/>
</dbReference>
<evidence type="ECO:0000259" key="3">
    <source>
        <dbReference type="Pfam" id="PF00326"/>
    </source>
</evidence>
<name>A0A0G0PY74_9BACT</name>
<protein>
    <recommendedName>
        <fullName evidence="7">Peptidase S9 prolyl oligopeptidase catalytic domain-containing protein</fullName>
    </recommendedName>
</protein>
<evidence type="ECO:0000256" key="1">
    <source>
        <dbReference type="ARBA" id="ARBA00022801"/>
    </source>
</evidence>
<dbReference type="InterPro" id="IPR029058">
    <property type="entry name" value="AB_hydrolase_fold"/>
</dbReference>
<reference evidence="5 6" key="1">
    <citation type="journal article" date="2015" name="Nature">
        <title>rRNA introns, odd ribosomes, and small enigmatic genomes across a large radiation of phyla.</title>
        <authorList>
            <person name="Brown C.T."/>
            <person name="Hug L.A."/>
            <person name="Thomas B.C."/>
            <person name="Sharon I."/>
            <person name="Castelle C.J."/>
            <person name="Singh A."/>
            <person name="Wilkins M.J."/>
            <person name="Williams K.H."/>
            <person name="Banfield J.F."/>
        </authorList>
    </citation>
    <scope>NUCLEOTIDE SEQUENCE [LARGE SCALE GENOMIC DNA]</scope>
</reference>
<evidence type="ECO:0000313" key="6">
    <source>
        <dbReference type="Proteomes" id="UP000034539"/>
    </source>
</evidence>
<dbReference type="InterPro" id="IPR000383">
    <property type="entry name" value="Xaa-Pro-like_dom"/>
</dbReference>
<gene>
    <name evidence="5" type="ORF">UT63_C0030G0001</name>
</gene>
<dbReference type="PANTHER" id="PTHR22946:SF9">
    <property type="entry name" value="POLYKETIDE TRANSFERASE AF380"/>
    <property type="match status" value="1"/>
</dbReference>
<evidence type="ECO:0000259" key="4">
    <source>
        <dbReference type="Pfam" id="PF02129"/>
    </source>
</evidence>
<feature type="transmembrane region" description="Helical" evidence="2">
    <location>
        <begin position="7"/>
        <end position="26"/>
    </location>
</feature>
<keyword evidence="2" id="KW-0472">Membrane</keyword>
<dbReference type="GO" id="GO:0008236">
    <property type="term" value="F:serine-type peptidase activity"/>
    <property type="evidence" value="ECO:0007669"/>
    <property type="project" value="InterPro"/>
</dbReference>
<proteinExistence type="predicted"/>
<dbReference type="PATRIC" id="fig|1618450.3.peg.732"/>
<dbReference type="GO" id="GO:0052689">
    <property type="term" value="F:carboxylic ester hydrolase activity"/>
    <property type="evidence" value="ECO:0007669"/>
    <property type="project" value="UniProtKB-ARBA"/>
</dbReference>